<keyword evidence="5" id="KW-1185">Reference proteome</keyword>
<organism evidence="4 5">
    <name type="scientific">Marmota monax</name>
    <name type="common">Woodchuck</name>
    <dbReference type="NCBI Taxonomy" id="9995"/>
    <lineage>
        <taxon>Eukaryota</taxon>
        <taxon>Metazoa</taxon>
        <taxon>Chordata</taxon>
        <taxon>Craniata</taxon>
        <taxon>Vertebrata</taxon>
        <taxon>Euteleostomi</taxon>
        <taxon>Mammalia</taxon>
        <taxon>Eutheria</taxon>
        <taxon>Euarchontoglires</taxon>
        <taxon>Glires</taxon>
        <taxon>Rodentia</taxon>
        <taxon>Sciuromorpha</taxon>
        <taxon>Sciuridae</taxon>
        <taxon>Xerinae</taxon>
        <taxon>Marmotini</taxon>
        <taxon>Marmota</taxon>
    </lineage>
</organism>
<sequence length="51" mass="5850">KGYHEIRELRLFHFTSWPDHGVPCYATGLLGFVRQVKFLNPLEAGPIVVHC</sequence>
<dbReference type="PRINTS" id="PR00700">
    <property type="entry name" value="PRTYPHPHTASE"/>
</dbReference>
<comment type="caution">
    <text evidence="4">The sequence shown here is derived from an EMBL/GenBank/DDBJ whole genome shotgun (WGS) entry which is preliminary data.</text>
</comment>
<dbReference type="PROSITE" id="PS50055">
    <property type="entry name" value="TYR_PHOSPHATASE_PTP"/>
    <property type="match status" value="1"/>
</dbReference>
<dbReference type="EMBL" id="CABDUW010000293">
    <property type="protein sequence ID" value="VTJ65044.1"/>
    <property type="molecule type" value="Genomic_DNA"/>
</dbReference>
<evidence type="ECO:0000313" key="5">
    <source>
        <dbReference type="Proteomes" id="UP000335636"/>
    </source>
</evidence>
<dbReference type="SUPFAM" id="SSF52799">
    <property type="entry name" value="(Phosphotyrosine protein) phosphatases II"/>
    <property type="match status" value="1"/>
</dbReference>
<feature type="non-terminal residue" evidence="4">
    <location>
        <position position="1"/>
    </location>
</feature>
<keyword evidence="2" id="KW-0904">Protein phosphatase</keyword>
<feature type="non-terminal residue" evidence="4">
    <location>
        <position position="51"/>
    </location>
</feature>
<protein>
    <recommendedName>
        <fullName evidence="1">protein-tyrosine-phosphatase</fullName>
        <ecNumber evidence="1">3.1.3.48</ecNumber>
    </recommendedName>
</protein>
<evidence type="ECO:0000259" key="3">
    <source>
        <dbReference type="PROSITE" id="PS50055"/>
    </source>
</evidence>
<feature type="domain" description="Tyrosine-protein phosphatase" evidence="3">
    <location>
        <begin position="1"/>
        <end position="51"/>
    </location>
</feature>
<dbReference type="EC" id="3.1.3.48" evidence="1"/>
<dbReference type="AlphaFoldDB" id="A0A5E4B5Z3"/>
<name>A0A5E4B5Z3_MARMO</name>
<dbReference type="PANTHER" id="PTHR19134:SF208">
    <property type="entry name" value="RECEPTOR-TYPE TYROSINE-PROTEIN PHOSPHATASE T"/>
    <property type="match status" value="1"/>
</dbReference>
<dbReference type="GO" id="GO:0004725">
    <property type="term" value="F:protein tyrosine phosphatase activity"/>
    <property type="evidence" value="ECO:0007669"/>
    <property type="project" value="UniProtKB-EC"/>
</dbReference>
<dbReference type="Pfam" id="PF00102">
    <property type="entry name" value="Y_phosphatase"/>
    <property type="match status" value="1"/>
</dbReference>
<dbReference type="Gene3D" id="3.90.190.10">
    <property type="entry name" value="Protein tyrosine phosphatase superfamily"/>
    <property type="match status" value="1"/>
</dbReference>
<accession>A0A5E4B5Z3</accession>
<dbReference type="Proteomes" id="UP000335636">
    <property type="component" value="Unassembled WGS sequence"/>
</dbReference>
<keyword evidence="2" id="KW-0378">Hydrolase</keyword>
<dbReference type="InterPro" id="IPR050348">
    <property type="entry name" value="Protein-Tyr_Phosphatase"/>
</dbReference>
<evidence type="ECO:0000313" key="4">
    <source>
        <dbReference type="EMBL" id="VTJ65044.1"/>
    </source>
</evidence>
<evidence type="ECO:0000256" key="1">
    <source>
        <dbReference type="ARBA" id="ARBA00013064"/>
    </source>
</evidence>
<dbReference type="PANTHER" id="PTHR19134">
    <property type="entry name" value="RECEPTOR-TYPE TYROSINE-PROTEIN PHOSPHATASE"/>
    <property type="match status" value="1"/>
</dbReference>
<dbReference type="InterPro" id="IPR029021">
    <property type="entry name" value="Prot-tyrosine_phosphatase-like"/>
</dbReference>
<gene>
    <name evidence="4" type="ORF">MONAX_5E009324</name>
</gene>
<dbReference type="InterPro" id="IPR000242">
    <property type="entry name" value="PTP_cat"/>
</dbReference>
<proteinExistence type="predicted"/>
<evidence type="ECO:0000256" key="2">
    <source>
        <dbReference type="ARBA" id="ARBA00022912"/>
    </source>
</evidence>
<reference evidence="4" key="1">
    <citation type="submission" date="2019-04" db="EMBL/GenBank/DDBJ databases">
        <authorList>
            <person name="Alioto T."/>
            <person name="Alioto T."/>
        </authorList>
    </citation>
    <scope>NUCLEOTIDE SEQUENCE [LARGE SCALE GENOMIC DNA]</scope>
</reference>